<protein>
    <submittedName>
        <fullName evidence="2">YopX protein</fullName>
    </submittedName>
</protein>
<dbReference type="InterPro" id="IPR019096">
    <property type="entry name" value="YopX_protein"/>
</dbReference>
<organism evidence="2">
    <name type="scientific">Podoviridae sp. ctn7K25</name>
    <dbReference type="NCBI Taxonomy" id="2825273"/>
    <lineage>
        <taxon>Viruses</taxon>
        <taxon>Duplodnaviria</taxon>
        <taxon>Heunggongvirae</taxon>
        <taxon>Uroviricota</taxon>
        <taxon>Caudoviricetes</taxon>
    </lineage>
</organism>
<dbReference type="InterPro" id="IPR023385">
    <property type="entry name" value="YopX-like_C"/>
</dbReference>
<evidence type="ECO:0000313" key="2">
    <source>
        <dbReference type="EMBL" id="DAE16695.1"/>
    </source>
</evidence>
<dbReference type="Gene3D" id="2.30.30.290">
    <property type="entry name" value="YopX-like domains"/>
    <property type="match status" value="1"/>
</dbReference>
<feature type="domain" description="YopX protein" evidence="1">
    <location>
        <begin position="5"/>
        <end position="130"/>
    </location>
</feature>
<dbReference type="InterPro" id="IPR010024">
    <property type="entry name" value="CHP16711"/>
</dbReference>
<evidence type="ECO:0000259" key="1">
    <source>
        <dbReference type="Pfam" id="PF09643"/>
    </source>
</evidence>
<dbReference type="SUPFAM" id="SSF159006">
    <property type="entry name" value="YopX-like"/>
    <property type="match status" value="1"/>
</dbReference>
<dbReference type="EMBL" id="BK015629">
    <property type="protein sequence ID" value="DAE16695.1"/>
    <property type="molecule type" value="Genomic_DNA"/>
</dbReference>
<dbReference type="Pfam" id="PF09643">
    <property type="entry name" value="YopX"/>
    <property type="match status" value="1"/>
</dbReference>
<dbReference type="NCBIfam" id="TIGR01671">
    <property type="entry name" value="phage_TIGR01671"/>
    <property type="match status" value="1"/>
</dbReference>
<proteinExistence type="predicted"/>
<name>A0A8S5QBN3_9CAUD</name>
<reference evidence="2" key="1">
    <citation type="journal article" date="2021" name="Proc. Natl. Acad. Sci. U.S.A.">
        <title>A Catalog of Tens of Thousands of Viruses from Human Metagenomes Reveals Hidden Associations with Chronic Diseases.</title>
        <authorList>
            <person name="Tisza M.J."/>
            <person name="Buck C.B."/>
        </authorList>
    </citation>
    <scope>NUCLEOTIDE SEQUENCE</scope>
    <source>
        <strain evidence="2">Ctn7K25</strain>
    </source>
</reference>
<accession>A0A8S5QBN3</accession>
<sequence>MRDIKFRAKAIGSGRWLYGDLVWTGSQRSEPHIIEDWSADEDSATSVDEHTLGMNLGMYDKNHKEIFLGDIIASNGKTIGYVADLEDTPCPMLTTIEDNFRFHEPVVTLYWRNEDIEIVGNIYDNPELMKGDNNERTHNNNKRIRIQQNCKSRIKKRAFSTYGDAKGE</sequence>